<name>A0AAV4DP50_9GAST</name>
<dbReference type="PANTHER" id="PTHR47403">
    <property type="entry name" value="LOC100145250 PROTEIN"/>
    <property type="match status" value="1"/>
</dbReference>
<comment type="caution">
    <text evidence="2">The sequence shown here is derived from an EMBL/GenBank/DDBJ whole genome shotgun (WGS) entry which is preliminary data.</text>
</comment>
<dbReference type="AlphaFoldDB" id="A0AAV4DP50"/>
<sequence>MSASEPEITYRTALLSDYDGVMALGSIYGGRDYLWSLYKQLITDPDKYGIVAVVDDTIVGFYMTSTFDGGRTVLKRSGRVSEQFRGRGIFHRLEAELDKHTLQHRPRAMYDTFANTEREEHLGGKFLEMGFKEVYRKGMFHMIFKFSNLPPLGLNGGDNKQMKNATELTRDDVKLIFRTEDVSRQLFPSQRLLNCYMCYRLVDDNIPYMFCERGGAVCTLQDFQYSSSSSSSQKLDNDSVRHIAMVTFYYCYPTPTGFLYYLDAYAVKGVSRDHFHAHLKKNLEILQHYFPKQDGVVTVAYDGNVPMEHVASCLEDAGMTEHMKDQERVQILYERDRAACGFPVEK</sequence>
<feature type="domain" description="N-acetyltransferase" evidence="1">
    <location>
        <begin position="8"/>
        <end position="150"/>
    </location>
</feature>
<evidence type="ECO:0000313" key="3">
    <source>
        <dbReference type="Proteomes" id="UP000735302"/>
    </source>
</evidence>
<gene>
    <name evidence="2" type="ORF">PoB_007215100</name>
</gene>
<proteinExistence type="predicted"/>
<dbReference type="EMBL" id="BLXT01008064">
    <property type="protein sequence ID" value="GFO45646.1"/>
    <property type="molecule type" value="Genomic_DNA"/>
</dbReference>
<organism evidence="2 3">
    <name type="scientific">Plakobranchus ocellatus</name>
    <dbReference type="NCBI Taxonomy" id="259542"/>
    <lineage>
        <taxon>Eukaryota</taxon>
        <taxon>Metazoa</taxon>
        <taxon>Spiralia</taxon>
        <taxon>Lophotrochozoa</taxon>
        <taxon>Mollusca</taxon>
        <taxon>Gastropoda</taxon>
        <taxon>Heterobranchia</taxon>
        <taxon>Euthyneura</taxon>
        <taxon>Panpulmonata</taxon>
        <taxon>Sacoglossa</taxon>
        <taxon>Placobranchoidea</taxon>
        <taxon>Plakobranchidae</taxon>
        <taxon>Plakobranchus</taxon>
    </lineage>
</organism>
<accession>A0AAV4DP50</accession>
<reference evidence="2 3" key="1">
    <citation type="journal article" date="2021" name="Elife">
        <title>Chloroplast acquisition without the gene transfer in kleptoplastic sea slugs, Plakobranchus ocellatus.</title>
        <authorList>
            <person name="Maeda T."/>
            <person name="Takahashi S."/>
            <person name="Yoshida T."/>
            <person name="Shimamura S."/>
            <person name="Takaki Y."/>
            <person name="Nagai Y."/>
            <person name="Toyoda A."/>
            <person name="Suzuki Y."/>
            <person name="Arimoto A."/>
            <person name="Ishii H."/>
            <person name="Satoh N."/>
            <person name="Nishiyama T."/>
            <person name="Hasebe M."/>
            <person name="Maruyama T."/>
            <person name="Minagawa J."/>
            <person name="Obokata J."/>
            <person name="Shigenobu S."/>
        </authorList>
    </citation>
    <scope>NUCLEOTIDE SEQUENCE [LARGE SCALE GENOMIC DNA]</scope>
</reference>
<dbReference type="InterPro" id="IPR016181">
    <property type="entry name" value="Acyl_CoA_acyltransferase"/>
</dbReference>
<evidence type="ECO:0000259" key="1">
    <source>
        <dbReference type="PROSITE" id="PS51186"/>
    </source>
</evidence>
<protein>
    <submittedName>
        <fullName evidence="2">Histidine n-acetyltransferase-like</fullName>
    </submittedName>
</protein>
<evidence type="ECO:0000313" key="2">
    <source>
        <dbReference type="EMBL" id="GFO45646.1"/>
    </source>
</evidence>
<dbReference type="PROSITE" id="PS51186">
    <property type="entry name" value="GNAT"/>
    <property type="match status" value="1"/>
</dbReference>
<dbReference type="GO" id="GO:0016747">
    <property type="term" value="F:acyltransferase activity, transferring groups other than amino-acyl groups"/>
    <property type="evidence" value="ECO:0007669"/>
    <property type="project" value="InterPro"/>
</dbReference>
<dbReference type="SUPFAM" id="SSF55729">
    <property type="entry name" value="Acyl-CoA N-acyltransferases (Nat)"/>
    <property type="match status" value="1"/>
</dbReference>
<keyword evidence="3" id="KW-1185">Reference proteome</keyword>
<dbReference type="InterPro" id="IPR000182">
    <property type="entry name" value="GNAT_dom"/>
</dbReference>
<dbReference type="Gene3D" id="3.40.630.30">
    <property type="match status" value="1"/>
</dbReference>
<dbReference type="PANTHER" id="PTHR47403:SF6">
    <property type="entry name" value="N-ACETYLTRANSFERASE DOMAIN-CONTAINING PROTEIN"/>
    <property type="match status" value="1"/>
</dbReference>
<dbReference type="Proteomes" id="UP000735302">
    <property type="component" value="Unassembled WGS sequence"/>
</dbReference>